<feature type="coiled-coil region" evidence="3">
    <location>
        <begin position="748"/>
        <end position="777"/>
    </location>
</feature>
<protein>
    <submittedName>
        <fullName evidence="5">Uncharacterized protein</fullName>
    </submittedName>
</protein>
<accession>A0A914EEK6</accession>
<evidence type="ECO:0000313" key="5">
    <source>
        <dbReference type="WBParaSite" id="ACRNAN_scaffold775.g11538.t1"/>
    </source>
</evidence>
<dbReference type="InterPro" id="IPR033053">
    <property type="entry name" value="Hir3/CABIN1"/>
</dbReference>
<evidence type="ECO:0000256" key="2">
    <source>
        <dbReference type="ARBA" id="ARBA00023242"/>
    </source>
</evidence>
<dbReference type="WBParaSite" id="ACRNAN_scaffold775.g11538.t1">
    <property type="protein sequence ID" value="ACRNAN_scaffold775.g11538.t1"/>
    <property type="gene ID" value="ACRNAN_scaffold775.g11538"/>
</dbReference>
<dbReference type="Proteomes" id="UP000887540">
    <property type="component" value="Unplaced"/>
</dbReference>
<dbReference type="GO" id="GO:0006325">
    <property type="term" value="P:chromatin organization"/>
    <property type="evidence" value="ECO:0007669"/>
    <property type="project" value="InterPro"/>
</dbReference>
<dbReference type="GO" id="GO:0031491">
    <property type="term" value="F:nucleosome binding"/>
    <property type="evidence" value="ECO:0007669"/>
    <property type="project" value="TreeGrafter"/>
</dbReference>
<name>A0A914EEK6_9BILA</name>
<dbReference type="GO" id="GO:0005634">
    <property type="term" value="C:nucleus"/>
    <property type="evidence" value="ECO:0007669"/>
    <property type="project" value="UniProtKB-SubCell"/>
</dbReference>
<keyword evidence="3" id="KW-0175">Coiled coil</keyword>
<keyword evidence="2" id="KW-0539">Nucleus</keyword>
<dbReference type="PANTHER" id="PTHR15502:SF7">
    <property type="entry name" value="CALCINEURIN-BINDING PROTEIN CABIN-1"/>
    <property type="match status" value="1"/>
</dbReference>
<reference evidence="5" key="1">
    <citation type="submission" date="2022-11" db="UniProtKB">
        <authorList>
            <consortium name="WormBaseParasite"/>
        </authorList>
    </citation>
    <scope>IDENTIFICATION</scope>
</reference>
<proteinExistence type="predicted"/>
<evidence type="ECO:0000313" key="4">
    <source>
        <dbReference type="Proteomes" id="UP000887540"/>
    </source>
</evidence>
<organism evidence="4 5">
    <name type="scientific">Acrobeloides nanus</name>
    <dbReference type="NCBI Taxonomy" id="290746"/>
    <lineage>
        <taxon>Eukaryota</taxon>
        <taxon>Metazoa</taxon>
        <taxon>Ecdysozoa</taxon>
        <taxon>Nematoda</taxon>
        <taxon>Chromadorea</taxon>
        <taxon>Rhabditida</taxon>
        <taxon>Tylenchina</taxon>
        <taxon>Cephalobomorpha</taxon>
        <taxon>Cephaloboidea</taxon>
        <taxon>Cephalobidae</taxon>
        <taxon>Acrobeloides</taxon>
    </lineage>
</organism>
<dbReference type="AlphaFoldDB" id="A0A914EEK6"/>
<keyword evidence="4" id="KW-1185">Reference proteome</keyword>
<dbReference type="PANTHER" id="PTHR15502">
    <property type="entry name" value="CALCINEURIN-BINDING PROTEIN CABIN 1-RELATED"/>
    <property type="match status" value="1"/>
</dbReference>
<comment type="subcellular location">
    <subcellularLocation>
        <location evidence="1">Nucleus</location>
    </subcellularLocation>
</comment>
<evidence type="ECO:0000256" key="1">
    <source>
        <dbReference type="ARBA" id="ARBA00004123"/>
    </source>
</evidence>
<evidence type="ECO:0000256" key="3">
    <source>
        <dbReference type="SAM" id="Coils"/>
    </source>
</evidence>
<sequence>MADINNLLKNPPVSLLKLRELTLRYHWLMATSVISPDNFQVRMSHLYVLAQTLHEGEIIQTHDSKVGEISLVQVLDRLIRGVRDGFLSRVDFFKVAKQYDNLKRALIDDFDWDNSSTELLLETAFLVFECCEKMCQFDEANQWICRILEKLIYQEIENPDLQIQTLIKCLAIIETFPYEQVNLEGLSLIAVRLIRLTEQQKFSKEVDLWLCCYKIAKLKQEDLTEEGLEDFYEESVECPHKLPTRALSLLVKAHEVLGKHKSCCSQNGKFLMFYLEEIRRMLELEPLEKNWELFELVIPMLIPKNLPLMDDLLKLSFDCIQILTHTYDFVLEQGFEGLEEGEYSNAKKKLNEFLENPPKLGLEGEFEGNLDRFTKEFQKDLRDSLWPCVDSCKAISRTRHESAQKLFYVLSHYYYRIDAKAEMRLYTTATLALGCNLLSNEVYGSTWAFYAQTESFRYSVLPDESLSNNLDKFTFPFKMALLMDKNLVMIHADLANIYYQVRTRIYRSLASEEKISFRDVDQIRLSVENILNADGDFGAEENKTSCVSETALLNKQIVKLSIEAFERIISRFPHYKSIYRLSQYYADELNDPSKALNFLFAKIFRKHKADGTFFDNIVEIKRSDFERVGSLSFHVTRITKLAMDCAVKVEDFEKLERLLINLMVADKQFKVEMKEFAVQLLIHNYTPAYFRLAEKKVPRNLPEIDERIECLNKMISAIHEKSNFKEELEMLQNLCDSYVVKRASLMEIDAVKKRKSEEFLEMKRKEEQSKLEAQTKEALHKQKIDLSINSVLETLHKQRIDLSINSVLNNLGLHSDQSNQNLIFSQRLLIL</sequence>